<dbReference type="Proteomes" id="UP001597519">
    <property type="component" value="Unassembled WGS sequence"/>
</dbReference>
<dbReference type="EMBL" id="JBHUOQ010000004">
    <property type="protein sequence ID" value="MFD2830983.1"/>
    <property type="molecule type" value="Genomic_DNA"/>
</dbReference>
<evidence type="ECO:0000313" key="3">
    <source>
        <dbReference type="Proteomes" id="UP001597519"/>
    </source>
</evidence>
<dbReference type="Pfam" id="PF07872">
    <property type="entry name" value="DUF1659"/>
    <property type="match status" value="1"/>
</dbReference>
<accession>A0ABW5X0P0</accession>
<dbReference type="RefSeq" id="WP_377774532.1">
    <property type="nucleotide sequence ID" value="NZ_JBHUOQ010000004.1"/>
</dbReference>
<dbReference type="InterPro" id="IPR012454">
    <property type="entry name" value="DUF1659"/>
</dbReference>
<feature type="domain" description="DUF1659" evidence="1">
    <location>
        <begin position="2"/>
        <end position="65"/>
    </location>
</feature>
<comment type="caution">
    <text evidence="2">The sequence shown here is derived from an EMBL/GenBank/DDBJ whole genome shotgun (WGS) entry which is preliminary data.</text>
</comment>
<evidence type="ECO:0000259" key="1">
    <source>
        <dbReference type="Pfam" id="PF07872"/>
    </source>
</evidence>
<name>A0ABW5X0P0_9STAP</name>
<sequence length="66" mass="7436">MLKQTSAKFYYFVTNDEGKDVLRSRTVSNVDILANDTQINALAAAFEALTEDVYAIVEKVQTHVIR</sequence>
<organism evidence="2 3">
    <name type="scientific">Corticicoccus populi</name>
    <dbReference type="NCBI Taxonomy" id="1812821"/>
    <lineage>
        <taxon>Bacteria</taxon>
        <taxon>Bacillati</taxon>
        <taxon>Bacillota</taxon>
        <taxon>Bacilli</taxon>
        <taxon>Bacillales</taxon>
        <taxon>Staphylococcaceae</taxon>
        <taxon>Corticicoccus</taxon>
    </lineage>
</organism>
<evidence type="ECO:0000313" key="2">
    <source>
        <dbReference type="EMBL" id="MFD2830983.1"/>
    </source>
</evidence>
<reference evidence="3" key="1">
    <citation type="journal article" date="2019" name="Int. J. Syst. Evol. Microbiol.">
        <title>The Global Catalogue of Microorganisms (GCM) 10K type strain sequencing project: providing services to taxonomists for standard genome sequencing and annotation.</title>
        <authorList>
            <consortium name="The Broad Institute Genomics Platform"/>
            <consortium name="The Broad Institute Genome Sequencing Center for Infectious Disease"/>
            <person name="Wu L."/>
            <person name="Ma J."/>
        </authorList>
    </citation>
    <scope>NUCLEOTIDE SEQUENCE [LARGE SCALE GENOMIC DNA]</scope>
    <source>
        <strain evidence="3">KCTC 33575</strain>
    </source>
</reference>
<protein>
    <recommendedName>
        <fullName evidence="1">DUF1659 domain-containing protein</fullName>
    </recommendedName>
</protein>
<keyword evidence="3" id="KW-1185">Reference proteome</keyword>
<gene>
    <name evidence="2" type="ORF">ACFSX4_10960</name>
</gene>
<proteinExistence type="predicted"/>